<keyword evidence="2" id="KW-0812">Transmembrane</keyword>
<evidence type="ECO:0000313" key="4">
    <source>
        <dbReference type="Proteomes" id="UP001054801"/>
    </source>
</evidence>
<keyword evidence="4" id="KW-1185">Reference proteome</keyword>
<proteinExistence type="predicted"/>
<accession>A0ABY3ST47</accession>
<sequence>MSDGHFSFASLISSRDEYEESFWPSFTDIMMVITMIFLIITVAVVLTNTRLLDNLRNSVLAEQAAQVDAQKSALEAQRAAQEAQRAAFEAQKATQQAEFQLQANATLEEQLEYLQQRSSSLEMELLRSRAETEAAHSTSTEKDAELARLQTLSREQADTLGLRDKAIIELQTNLDEKSSQVVGLQTKVDESEKKLLSLQGEFTELDQKYQKLLKPARSAKGKQVVEVVYSKNGYSIRKPGEAAVRGVNRSALDSELSALKAQHGTELYVKVIIPDNSGLSYNEAWRFTSEMLKKYDYYSEP</sequence>
<evidence type="ECO:0000256" key="2">
    <source>
        <dbReference type="SAM" id="Phobius"/>
    </source>
</evidence>
<keyword evidence="2" id="KW-1133">Transmembrane helix</keyword>
<dbReference type="RefSeq" id="WP_236496379.1">
    <property type="nucleotide sequence ID" value="NZ_CP091244.1"/>
</dbReference>
<feature type="transmembrane region" description="Helical" evidence="2">
    <location>
        <begin position="29"/>
        <end position="47"/>
    </location>
</feature>
<evidence type="ECO:0000256" key="1">
    <source>
        <dbReference type="SAM" id="Coils"/>
    </source>
</evidence>
<evidence type="ECO:0000313" key="3">
    <source>
        <dbReference type="EMBL" id="UJS22701.1"/>
    </source>
</evidence>
<feature type="coiled-coil region" evidence="1">
    <location>
        <begin position="174"/>
        <end position="208"/>
    </location>
</feature>
<name>A0ABY3ST47_9GAMM</name>
<gene>
    <name evidence="3" type="ORF">L2Y54_12170</name>
</gene>
<reference evidence="3" key="1">
    <citation type="journal article" date="2022" name="Microorganisms">
        <title>Two New Species of Filamentous Sulfur Bacteria of the Genus Thiothrix, Thiothrix winogradskyi sp. nov. and 'Candidatus Thiothrix sulfatifontis' sp. nov.</title>
        <authorList>
            <person name="Ravin N.V."/>
            <person name="Rossetti S."/>
            <person name="Beletsky A.V."/>
            <person name="Kadnikov V.V."/>
            <person name="Rudenko T.S."/>
            <person name="Smolyakov D.D."/>
            <person name="Moskvitina M.I."/>
            <person name="Gureeva M.V."/>
            <person name="Mardanov A.V."/>
            <person name="Grabovich M.Y."/>
        </authorList>
    </citation>
    <scope>NUCLEOTIDE SEQUENCE</scope>
    <source>
        <strain evidence="3">CT3</strain>
    </source>
</reference>
<protein>
    <submittedName>
        <fullName evidence="3">Uncharacterized protein</fullName>
    </submittedName>
</protein>
<organism evidence="3 4">
    <name type="scientific">Thiothrix winogradskyi</name>
    <dbReference type="NCBI Taxonomy" id="96472"/>
    <lineage>
        <taxon>Bacteria</taxon>
        <taxon>Pseudomonadati</taxon>
        <taxon>Pseudomonadota</taxon>
        <taxon>Gammaproteobacteria</taxon>
        <taxon>Thiotrichales</taxon>
        <taxon>Thiotrichaceae</taxon>
        <taxon>Thiothrix</taxon>
    </lineage>
</organism>
<dbReference type="EMBL" id="CP091244">
    <property type="protein sequence ID" value="UJS22701.1"/>
    <property type="molecule type" value="Genomic_DNA"/>
</dbReference>
<keyword evidence="2" id="KW-0472">Membrane</keyword>
<keyword evidence="1" id="KW-0175">Coiled coil</keyword>
<dbReference type="Proteomes" id="UP001054801">
    <property type="component" value="Chromosome"/>
</dbReference>
<feature type="coiled-coil region" evidence="1">
    <location>
        <begin position="64"/>
        <end position="124"/>
    </location>
</feature>